<dbReference type="GO" id="GO:0046210">
    <property type="term" value="P:nitric oxide catabolic process"/>
    <property type="evidence" value="ECO:0007669"/>
    <property type="project" value="TreeGrafter"/>
</dbReference>
<feature type="domain" description="Globin" evidence="13">
    <location>
        <begin position="3"/>
        <end position="140"/>
    </location>
</feature>
<evidence type="ECO:0000313" key="15">
    <source>
        <dbReference type="EMBL" id="TDR50916.1"/>
    </source>
</evidence>
<comment type="similarity">
    <text evidence="12">Belongs to the globin family.</text>
</comment>
<dbReference type="SUPFAM" id="SSF46458">
    <property type="entry name" value="Globin-like"/>
    <property type="match status" value="1"/>
</dbReference>
<keyword evidence="6" id="KW-0479">Metal-binding</keyword>
<evidence type="ECO:0000259" key="13">
    <source>
        <dbReference type="PROSITE" id="PS01033"/>
    </source>
</evidence>
<dbReference type="Gene3D" id="3.40.50.80">
    <property type="entry name" value="Nucleotide-binding domain of ferredoxin-NADP reductase (FNR) module"/>
    <property type="match status" value="1"/>
</dbReference>
<dbReference type="PRINTS" id="PR00409">
    <property type="entry name" value="PHDIOXRDTASE"/>
</dbReference>
<dbReference type="GO" id="GO:0019825">
    <property type="term" value="F:oxygen binding"/>
    <property type="evidence" value="ECO:0007669"/>
    <property type="project" value="InterPro"/>
</dbReference>
<comment type="catalytic activity">
    <reaction evidence="10">
        <text>2 nitric oxide + NADH + 2 O2 = 2 nitrate + NAD(+) + H(+)</text>
        <dbReference type="Rhea" id="RHEA:19469"/>
        <dbReference type="ChEBI" id="CHEBI:15378"/>
        <dbReference type="ChEBI" id="CHEBI:15379"/>
        <dbReference type="ChEBI" id="CHEBI:16480"/>
        <dbReference type="ChEBI" id="CHEBI:17632"/>
        <dbReference type="ChEBI" id="CHEBI:57540"/>
        <dbReference type="ChEBI" id="CHEBI:57945"/>
        <dbReference type="EC" id="1.14.12.17"/>
    </reaction>
</comment>
<dbReference type="EC" id="1.14.12.17" evidence="3"/>
<dbReference type="PROSITE" id="PS01033">
    <property type="entry name" value="GLOBIN"/>
    <property type="match status" value="1"/>
</dbReference>
<dbReference type="GO" id="GO:0008941">
    <property type="term" value="F:nitric oxide dioxygenase NAD(P)H activity"/>
    <property type="evidence" value="ECO:0007669"/>
    <property type="project" value="UniProtKB-EC"/>
</dbReference>
<keyword evidence="12" id="KW-0813">Transport</keyword>
<organism evidence="15 16">
    <name type="scientific">Listeria rocourtiae</name>
    <dbReference type="NCBI Taxonomy" id="647910"/>
    <lineage>
        <taxon>Bacteria</taxon>
        <taxon>Bacillati</taxon>
        <taxon>Bacillota</taxon>
        <taxon>Bacilli</taxon>
        <taxon>Bacillales</taxon>
        <taxon>Listeriaceae</taxon>
        <taxon>Listeria</taxon>
    </lineage>
</organism>
<name>A0A4V3DP45_9LIST</name>
<dbReference type="PROSITE" id="PS51384">
    <property type="entry name" value="FAD_FR"/>
    <property type="match status" value="1"/>
</dbReference>
<evidence type="ECO:0000256" key="3">
    <source>
        <dbReference type="ARBA" id="ARBA00012229"/>
    </source>
</evidence>
<keyword evidence="9" id="KW-0520">NAD</keyword>
<evidence type="ECO:0000256" key="1">
    <source>
        <dbReference type="ARBA" id="ARBA00001970"/>
    </source>
</evidence>
<dbReference type="InterPro" id="IPR017927">
    <property type="entry name" value="FAD-bd_FR_type"/>
</dbReference>
<dbReference type="PANTHER" id="PTHR43396">
    <property type="entry name" value="FLAVOHEMOPROTEIN"/>
    <property type="match status" value="1"/>
</dbReference>
<evidence type="ECO:0000256" key="11">
    <source>
        <dbReference type="ARBA" id="ARBA00049433"/>
    </source>
</evidence>
<comment type="cofactor">
    <cofactor evidence="1">
        <name>heme b</name>
        <dbReference type="ChEBI" id="CHEBI:60344"/>
    </cofactor>
</comment>
<dbReference type="CDD" id="cd14777">
    <property type="entry name" value="Yhb1-globin-like"/>
    <property type="match status" value="1"/>
</dbReference>
<dbReference type="InterPro" id="IPR000971">
    <property type="entry name" value="Globin"/>
</dbReference>
<evidence type="ECO:0000256" key="5">
    <source>
        <dbReference type="ARBA" id="ARBA00022621"/>
    </source>
</evidence>
<dbReference type="Gene3D" id="1.10.490.10">
    <property type="entry name" value="Globins"/>
    <property type="match status" value="1"/>
</dbReference>
<dbReference type="GO" id="GO:0071500">
    <property type="term" value="P:cellular response to nitrosative stress"/>
    <property type="evidence" value="ECO:0007669"/>
    <property type="project" value="TreeGrafter"/>
</dbReference>
<evidence type="ECO:0000256" key="6">
    <source>
        <dbReference type="ARBA" id="ARBA00022723"/>
    </source>
</evidence>
<keyword evidence="8" id="KW-0408">Iron</keyword>
<keyword evidence="7" id="KW-0521">NADP</keyword>
<feature type="domain" description="FAD-binding FR-type" evidence="14">
    <location>
        <begin position="152"/>
        <end position="259"/>
    </location>
</feature>
<comment type="caution">
    <text evidence="15">The sequence shown here is derived from an EMBL/GenBank/DDBJ whole genome shotgun (WGS) entry which is preliminary data.</text>
</comment>
<dbReference type="Proteomes" id="UP000295558">
    <property type="component" value="Unassembled WGS sequence"/>
</dbReference>
<dbReference type="OrthoDB" id="9801223at2"/>
<dbReference type="Pfam" id="PF00042">
    <property type="entry name" value="Globin"/>
    <property type="match status" value="1"/>
</dbReference>
<dbReference type="InterPro" id="IPR009050">
    <property type="entry name" value="Globin-like_sf"/>
</dbReference>
<dbReference type="GO" id="GO:0046872">
    <property type="term" value="F:metal ion binding"/>
    <property type="evidence" value="ECO:0007669"/>
    <property type="project" value="UniProtKB-KW"/>
</dbReference>
<keyword evidence="15" id="KW-0560">Oxidoreductase</keyword>
<keyword evidence="16" id="KW-1185">Reference proteome</keyword>
<dbReference type="Pfam" id="PF00970">
    <property type="entry name" value="FAD_binding_6"/>
    <property type="match status" value="1"/>
</dbReference>
<comment type="similarity">
    <text evidence="2">In the C-terminal section; belongs to the flavoprotein pyridine nucleotide cytochrome reductase family.</text>
</comment>
<evidence type="ECO:0000259" key="14">
    <source>
        <dbReference type="PROSITE" id="PS51384"/>
    </source>
</evidence>
<evidence type="ECO:0000313" key="16">
    <source>
        <dbReference type="Proteomes" id="UP000295558"/>
    </source>
</evidence>
<protein>
    <recommendedName>
        <fullName evidence="3">nitric oxide dioxygenase</fullName>
        <ecNumber evidence="3">1.14.12.17</ecNumber>
    </recommendedName>
</protein>
<dbReference type="InterPro" id="IPR008333">
    <property type="entry name" value="Cbr1-like_FAD-bd_dom"/>
</dbReference>
<dbReference type="GO" id="GO:0020037">
    <property type="term" value="F:heme binding"/>
    <property type="evidence" value="ECO:0007669"/>
    <property type="project" value="InterPro"/>
</dbReference>
<dbReference type="GO" id="GO:0005344">
    <property type="term" value="F:oxygen carrier activity"/>
    <property type="evidence" value="ECO:0007669"/>
    <property type="project" value="UniProtKB-KW"/>
</dbReference>
<keyword evidence="15" id="KW-0223">Dioxygenase</keyword>
<dbReference type="RefSeq" id="WP_036071124.1">
    <property type="nucleotide sequence ID" value="NZ_JAASUO010000012.1"/>
</dbReference>
<evidence type="ECO:0000256" key="9">
    <source>
        <dbReference type="ARBA" id="ARBA00023027"/>
    </source>
</evidence>
<sequence length="378" mass="41768">MTAITEEQKQIVKSTAPILKEHGKEITSIFYKKMFADHPELLNYFNLTNQEIGTQPLALANTVYLAAENIERLEVLLPQVKTIAHKHRSLTIKAEHYPIVGEYLLKGIAEYLGDAATPEILDAWGAAYSIIANIFIEVEQEMYDALGDVQNQGFIEFKITEKQKIAPNVFTLSLARSDGGELVDFTPGQYVSLRVKIDDLFHNRQYSLTKAFDGSTYQVAIKQENEKDPAGVVSNHIFENYQVGDTILATLPAGDFGLDKAANQHVFIAGGIGITPIAAMIDSLETPSQVQLIHCVRSAEYALFATELKAKLGARYHLFAGENVTKGDLATLVEEDVAIYLCGPVPFMREVEAILLELGHAQASIHFEAFQPALSLIK</sequence>
<evidence type="ECO:0000256" key="4">
    <source>
        <dbReference type="ARBA" id="ARBA00022617"/>
    </source>
</evidence>
<dbReference type="AlphaFoldDB" id="A0A4V3DP45"/>
<evidence type="ECO:0000256" key="2">
    <source>
        <dbReference type="ARBA" id="ARBA00006401"/>
    </source>
</evidence>
<evidence type="ECO:0000256" key="8">
    <source>
        <dbReference type="ARBA" id="ARBA00023004"/>
    </source>
</evidence>
<comment type="catalytic activity">
    <reaction evidence="11">
        <text>2 nitric oxide + NADPH + 2 O2 = 2 nitrate + NADP(+) + H(+)</text>
        <dbReference type="Rhea" id="RHEA:19465"/>
        <dbReference type="ChEBI" id="CHEBI:15378"/>
        <dbReference type="ChEBI" id="CHEBI:15379"/>
        <dbReference type="ChEBI" id="CHEBI:16480"/>
        <dbReference type="ChEBI" id="CHEBI:17632"/>
        <dbReference type="ChEBI" id="CHEBI:57783"/>
        <dbReference type="ChEBI" id="CHEBI:58349"/>
        <dbReference type="EC" id="1.14.12.17"/>
    </reaction>
</comment>
<dbReference type="STRING" id="1265846.PROCOU_08739"/>
<evidence type="ECO:0000256" key="10">
    <source>
        <dbReference type="ARBA" id="ARBA00048649"/>
    </source>
</evidence>
<proteinExistence type="inferred from homology"/>
<dbReference type="SUPFAM" id="SSF52343">
    <property type="entry name" value="Ferredoxin reductase-like, C-terminal NADP-linked domain"/>
    <property type="match status" value="1"/>
</dbReference>
<dbReference type="InterPro" id="IPR012292">
    <property type="entry name" value="Globin/Proto"/>
</dbReference>
<evidence type="ECO:0000256" key="12">
    <source>
        <dbReference type="RuleBase" id="RU000356"/>
    </source>
</evidence>
<dbReference type="InterPro" id="IPR017938">
    <property type="entry name" value="Riboflavin_synthase-like_b-brl"/>
</dbReference>
<reference evidence="15 16" key="1">
    <citation type="submission" date="2019-03" db="EMBL/GenBank/DDBJ databases">
        <title>Genomic Encyclopedia of Type Strains, Phase III (KMG-III): the genomes of soil and plant-associated and newly described type strains.</title>
        <authorList>
            <person name="Whitman W."/>
        </authorList>
    </citation>
    <scope>NUCLEOTIDE SEQUENCE [LARGE SCALE GENOMIC DNA]</scope>
    <source>
        <strain evidence="15 16">CECT 7972</strain>
    </source>
</reference>
<dbReference type="SUPFAM" id="SSF63380">
    <property type="entry name" value="Riboflavin synthase domain-like"/>
    <property type="match status" value="1"/>
</dbReference>
<accession>A0A4V3DP45</accession>
<keyword evidence="5 12" id="KW-0561">Oxygen transport</keyword>
<dbReference type="EMBL" id="SNZK01000016">
    <property type="protein sequence ID" value="TDR50916.1"/>
    <property type="molecule type" value="Genomic_DNA"/>
</dbReference>
<dbReference type="GO" id="GO:0071949">
    <property type="term" value="F:FAD binding"/>
    <property type="evidence" value="ECO:0007669"/>
    <property type="project" value="TreeGrafter"/>
</dbReference>
<dbReference type="FunFam" id="1.10.490.10:FF:000003">
    <property type="entry name" value="Flavohemoprotein"/>
    <property type="match status" value="1"/>
</dbReference>
<gene>
    <name evidence="15" type="ORF">DFP96_11614</name>
</gene>
<dbReference type="Gene3D" id="2.40.30.10">
    <property type="entry name" value="Translation factors"/>
    <property type="match status" value="1"/>
</dbReference>
<dbReference type="PANTHER" id="PTHR43396:SF3">
    <property type="entry name" value="FLAVOHEMOPROTEIN"/>
    <property type="match status" value="1"/>
</dbReference>
<evidence type="ECO:0000256" key="7">
    <source>
        <dbReference type="ARBA" id="ARBA00022857"/>
    </source>
</evidence>
<dbReference type="InterPro" id="IPR039261">
    <property type="entry name" value="FNR_nucleotide-bd"/>
</dbReference>
<keyword evidence="4 12" id="KW-0349">Heme</keyword>